<dbReference type="EMBL" id="SPMZ01000110">
    <property type="protein sequence ID" value="NMQ21445.1"/>
    <property type="molecule type" value="Genomic_DNA"/>
</dbReference>
<dbReference type="RefSeq" id="WP_169250710.1">
    <property type="nucleotide sequence ID" value="NZ_SPMZ01000110.1"/>
</dbReference>
<keyword evidence="1" id="KW-1133">Transmembrane helix</keyword>
<gene>
    <name evidence="2" type="ORF">E4P82_20885</name>
</gene>
<keyword evidence="1" id="KW-0812">Transmembrane</keyword>
<comment type="caution">
    <text evidence="2">The sequence shown here is derived from an EMBL/GenBank/DDBJ whole genome shotgun (WGS) entry which is preliminary data.</text>
</comment>
<proteinExistence type="predicted"/>
<evidence type="ECO:0000256" key="1">
    <source>
        <dbReference type="SAM" id="Phobius"/>
    </source>
</evidence>
<feature type="transmembrane region" description="Helical" evidence="1">
    <location>
        <begin position="93"/>
        <end position="120"/>
    </location>
</feature>
<keyword evidence="3" id="KW-1185">Reference proteome</keyword>
<name>A0ABX1TPR7_9GAMM</name>
<dbReference type="Proteomes" id="UP000760480">
    <property type="component" value="Unassembled WGS sequence"/>
</dbReference>
<organism evidence="2 3">
    <name type="scientific">Candidatus Competibacter phosphatis</name>
    <dbReference type="NCBI Taxonomy" id="221280"/>
    <lineage>
        <taxon>Bacteria</taxon>
        <taxon>Pseudomonadati</taxon>
        <taxon>Pseudomonadota</taxon>
        <taxon>Gammaproteobacteria</taxon>
        <taxon>Candidatus Competibacteraceae</taxon>
        <taxon>Candidatus Competibacter</taxon>
    </lineage>
</organism>
<evidence type="ECO:0000313" key="2">
    <source>
        <dbReference type="EMBL" id="NMQ21445.1"/>
    </source>
</evidence>
<protein>
    <submittedName>
        <fullName evidence="2">Uncharacterized protein</fullName>
    </submittedName>
</protein>
<reference evidence="2 3" key="1">
    <citation type="submission" date="2019-03" db="EMBL/GenBank/DDBJ databases">
        <title>Metabolic reconstructions from genomes of highly enriched 'Candidatus Accumulibacter' and 'Candidatus Competibacter' bioreactor populations.</title>
        <authorList>
            <person name="Annavajhala M.K."/>
            <person name="Welles L."/>
            <person name="Abbas B."/>
            <person name="Sorokin D."/>
            <person name="Park H."/>
            <person name="Van Loosdrecht M."/>
            <person name="Chandran K."/>
        </authorList>
    </citation>
    <scope>NUCLEOTIDE SEQUENCE [LARGE SCALE GENOMIC DNA]</scope>
    <source>
        <strain evidence="2 3">SBR_G</strain>
    </source>
</reference>
<sequence length="121" mass="13496">MFGEPSNRTTANVPLLSSTNLTVTELDDREQERTPSPVVLLQNQVNQLSIQLEQANKQGVRLLALLENEQHARRELETKLLPAPRPTGRVRPWVLLALLLVAVLAFVGWHFRAIIVSALAS</sequence>
<evidence type="ECO:0000313" key="3">
    <source>
        <dbReference type="Proteomes" id="UP000760480"/>
    </source>
</evidence>
<accession>A0ABX1TPR7</accession>
<keyword evidence="1" id="KW-0472">Membrane</keyword>